<keyword evidence="2 5" id="KW-0812">Transmembrane</keyword>
<protein>
    <recommendedName>
        <fullName evidence="5">Probable membrane transporter protein</fullName>
    </recommendedName>
</protein>
<feature type="transmembrane region" description="Helical" evidence="5">
    <location>
        <begin position="71"/>
        <end position="89"/>
    </location>
</feature>
<keyword evidence="4 5" id="KW-0472">Membrane</keyword>
<reference evidence="6 7" key="1">
    <citation type="journal article" date="2013" name="Genome Biol. Evol.">
        <title>Comparison of metabolic capacities and inference of gene content evolution in mosquito-associated Spiroplasma diminutum and S. taiwanense.</title>
        <authorList>
            <person name="Lo W.S."/>
            <person name="Ku C."/>
            <person name="Chen L.L."/>
            <person name="Chang T.H."/>
            <person name="Kuo C.H."/>
        </authorList>
    </citation>
    <scope>NUCLEOTIDE SEQUENCE [LARGE SCALE GENOMIC DNA]</scope>
    <source>
        <strain evidence="6">CT-1</strain>
    </source>
</reference>
<evidence type="ECO:0000313" key="6">
    <source>
        <dbReference type="EMBL" id="AGR41262.1"/>
    </source>
</evidence>
<keyword evidence="5" id="KW-1003">Cell membrane</keyword>
<evidence type="ECO:0000256" key="2">
    <source>
        <dbReference type="ARBA" id="ARBA00022692"/>
    </source>
</evidence>
<dbReference type="InterPro" id="IPR002781">
    <property type="entry name" value="TM_pro_TauE-like"/>
</dbReference>
<dbReference type="HOGENOM" id="CLU_2048272_0_0_14"/>
<dbReference type="OrthoDB" id="392097at2"/>
<dbReference type="Proteomes" id="UP000014984">
    <property type="component" value="Chromosome"/>
</dbReference>
<organism evidence="6 7">
    <name type="scientific">Spiroplasma taiwanense CT-1</name>
    <dbReference type="NCBI Taxonomy" id="1276220"/>
    <lineage>
        <taxon>Bacteria</taxon>
        <taxon>Bacillati</taxon>
        <taxon>Mycoplasmatota</taxon>
        <taxon>Mollicutes</taxon>
        <taxon>Entomoplasmatales</taxon>
        <taxon>Spiroplasmataceae</taxon>
        <taxon>Spiroplasma</taxon>
    </lineage>
</organism>
<name>S5LZW0_9MOLU</name>
<keyword evidence="7" id="KW-1185">Reference proteome</keyword>
<dbReference type="GO" id="GO:0005886">
    <property type="term" value="C:plasma membrane"/>
    <property type="evidence" value="ECO:0007669"/>
    <property type="project" value="UniProtKB-SubCell"/>
</dbReference>
<dbReference type="KEGG" id="stai:STAIW_v1c06440"/>
<dbReference type="RefSeq" id="WP_020834401.1">
    <property type="nucleotide sequence ID" value="NC_021846.1"/>
</dbReference>
<feature type="transmembrane region" description="Helical" evidence="5">
    <location>
        <begin position="101"/>
        <end position="119"/>
    </location>
</feature>
<dbReference type="EMBL" id="CP005074">
    <property type="protein sequence ID" value="AGR41262.1"/>
    <property type="molecule type" value="Genomic_DNA"/>
</dbReference>
<dbReference type="PATRIC" id="fig|1276220.3.peg.657"/>
<evidence type="ECO:0000256" key="3">
    <source>
        <dbReference type="ARBA" id="ARBA00022989"/>
    </source>
</evidence>
<comment type="similarity">
    <text evidence="5">Belongs to the 4-toluene sulfonate uptake permease (TSUP) (TC 2.A.102) family.</text>
</comment>
<evidence type="ECO:0000256" key="1">
    <source>
        <dbReference type="ARBA" id="ARBA00004141"/>
    </source>
</evidence>
<accession>S5LZW0</accession>
<evidence type="ECO:0000256" key="5">
    <source>
        <dbReference type="RuleBase" id="RU363041"/>
    </source>
</evidence>
<sequence>MFLKKSSNKIIYKKNFLIININKKSETKINMLKISLITFFAGIITSLTGMSGGPIIMPALVLLCYLNMKEAAPISHTIIMISSLINLIIKNENFTNSSITLNFLLPLSFAAIISTVSAFF</sequence>
<gene>
    <name evidence="6" type="ORF">STAIW_v1c06440</name>
</gene>
<keyword evidence="3 5" id="KW-1133">Transmembrane helix</keyword>
<feature type="transmembrane region" description="Helical" evidence="5">
    <location>
        <begin position="31"/>
        <end position="51"/>
    </location>
</feature>
<evidence type="ECO:0000256" key="4">
    <source>
        <dbReference type="ARBA" id="ARBA00023136"/>
    </source>
</evidence>
<dbReference type="STRING" id="1276220.STAIW_v1c06440"/>
<dbReference type="AlphaFoldDB" id="S5LZW0"/>
<comment type="subcellular location">
    <subcellularLocation>
        <location evidence="5">Cell membrane</location>
        <topology evidence="5">Multi-pass membrane protein</topology>
    </subcellularLocation>
    <subcellularLocation>
        <location evidence="1">Membrane</location>
        <topology evidence="1">Multi-pass membrane protein</topology>
    </subcellularLocation>
</comment>
<evidence type="ECO:0000313" key="7">
    <source>
        <dbReference type="Proteomes" id="UP000014984"/>
    </source>
</evidence>
<proteinExistence type="inferred from homology"/>
<dbReference type="Pfam" id="PF01925">
    <property type="entry name" value="TauE"/>
    <property type="match status" value="1"/>
</dbReference>